<dbReference type="InterPro" id="IPR000189">
    <property type="entry name" value="Transglyc_AS"/>
</dbReference>
<dbReference type="GO" id="GO:0000270">
    <property type="term" value="P:peptidoglycan metabolic process"/>
    <property type="evidence" value="ECO:0007669"/>
    <property type="project" value="InterPro"/>
</dbReference>
<evidence type="ECO:0000313" key="6">
    <source>
        <dbReference type="Proteomes" id="UP000182264"/>
    </source>
</evidence>
<name>A0A1L3GHY8_SYNAC</name>
<feature type="chain" id="PRO_5013176719" evidence="2">
    <location>
        <begin position="26"/>
        <end position="192"/>
    </location>
</feature>
<organism evidence="5 6">
    <name type="scientific">Syntrophotalea acetylenica</name>
    <name type="common">Pelobacter acetylenicus</name>
    <dbReference type="NCBI Taxonomy" id="29542"/>
    <lineage>
        <taxon>Bacteria</taxon>
        <taxon>Pseudomonadati</taxon>
        <taxon>Thermodesulfobacteriota</taxon>
        <taxon>Desulfuromonadia</taxon>
        <taxon>Desulfuromonadales</taxon>
        <taxon>Syntrophotaleaceae</taxon>
        <taxon>Syntrophotalea</taxon>
    </lineage>
</organism>
<dbReference type="Pfam" id="PF13511">
    <property type="entry name" value="DUF4124"/>
    <property type="match status" value="1"/>
</dbReference>
<feature type="signal peptide" evidence="2">
    <location>
        <begin position="1"/>
        <end position="25"/>
    </location>
</feature>
<keyword evidence="6" id="KW-1185">Reference proteome</keyword>
<dbReference type="GO" id="GO:0016020">
    <property type="term" value="C:membrane"/>
    <property type="evidence" value="ECO:0007669"/>
    <property type="project" value="InterPro"/>
</dbReference>
<dbReference type="GO" id="GO:0008933">
    <property type="term" value="F:peptidoglycan lytic transglycosylase activity"/>
    <property type="evidence" value="ECO:0007669"/>
    <property type="project" value="InterPro"/>
</dbReference>
<feature type="domain" description="DUF4124" evidence="4">
    <location>
        <begin position="15"/>
        <end position="62"/>
    </location>
</feature>
<evidence type="ECO:0000256" key="2">
    <source>
        <dbReference type="SAM" id="SignalP"/>
    </source>
</evidence>
<evidence type="ECO:0000313" key="5">
    <source>
        <dbReference type="EMBL" id="APG25541.1"/>
    </source>
</evidence>
<dbReference type="OrthoDB" id="9781970at2"/>
<dbReference type="InterPro" id="IPR023346">
    <property type="entry name" value="Lysozyme-like_dom_sf"/>
</dbReference>
<dbReference type="AlphaFoldDB" id="A0A1L3GHY8"/>
<dbReference type="PANTHER" id="PTHR37423:SF2">
    <property type="entry name" value="MEMBRANE-BOUND LYTIC MUREIN TRANSGLYCOSYLASE C"/>
    <property type="match status" value="1"/>
</dbReference>
<comment type="similarity">
    <text evidence="1">Belongs to the transglycosylase Slt family.</text>
</comment>
<sequence length="192" mass="21367">MTRLWLVSILMHAGLLCLVTPAVQADIYRYVDSNGVMHFTNTPTTSEYSFYLKESPPAGVKKGAFNGSFDEIIERHASANRLEKALVKAVIKAESNYNPKAISNKGAQGMMQLIPETAREMRVADPFDPEDNIRGGTRYLRKLLDLFNGNLDLALAAYNAGPGAVRQHGGIPPYTETRNYVQRVKGFIDVYR</sequence>
<dbReference type="InterPro" id="IPR025392">
    <property type="entry name" value="DUF4124"/>
</dbReference>
<evidence type="ECO:0000256" key="1">
    <source>
        <dbReference type="ARBA" id="ARBA00007734"/>
    </source>
</evidence>
<dbReference type="Pfam" id="PF01464">
    <property type="entry name" value="SLT"/>
    <property type="match status" value="1"/>
</dbReference>
<dbReference type="Proteomes" id="UP000182264">
    <property type="component" value="Chromosome"/>
</dbReference>
<dbReference type="PANTHER" id="PTHR37423">
    <property type="entry name" value="SOLUBLE LYTIC MUREIN TRANSGLYCOSYLASE-RELATED"/>
    <property type="match status" value="1"/>
</dbReference>
<dbReference type="Gene3D" id="1.10.530.10">
    <property type="match status" value="1"/>
</dbReference>
<dbReference type="RefSeq" id="WP_072287382.1">
    <property type="nucleotide sequence ID" value="NZ_CP015455.1"/>
</dbReference>
<evidence type="ECO:0000259" key="3">
    <source>
        <dbReference type="Pfam" id="PF01464"/>
    </source>
</evidence>
<keyword evidence="2" id="KW-0732">Signal</keyword>
<dbReference type="InterPro" id="IPR008258">
    <property type="entry name" value="Transglycosylase_SLT_dom_1"/>
</dbReference>
<dbReference type="SUPFAM" id="SSF53955">
    <property type="entry name" value="Lysozyme-like"/>
    <property type="match status" value="1"/>
</dbReference>
<dbReference type="PROSITE" id="PS00922">
    <property type="entry name" value="TRANSGLYCOSYLASE"/>
    <property type="match status" value="1"/>
</dbReference>
<accession>A0A1L3GHY8</accession>
<reference evidence="5 6" key="1">
    <citation type="journal article" date="2017" name="Genome Announc.">
        <title>Complete Genome Sequences of Two Acetylene-Fermenting Pelobacter acetylenicus Strains.</title>
        <authorList>
            <person name="Sutton J.M."/>
            <person name="Baesman S.M."/>
            <person name="Fierst J.L."/>
            <person name="Poret-Peterson A.T."/>
            <person name="Oremland R.S."/>
            <person name="Dunlap D.S."/>
            <person name="Akob D.M."/>
        </authorList>
    </citation>
    <scope>NUCLEOTIDE SEQUENCE [LARGE SCALE GENOMIC DNA]</scope>
    <source>
        <strain evidence="5 6">DSM 3247</strain>
    </source>
</reference>
<dbReference type="STRING" id="29542.A6070_05335"/>
<gene>
    <name evidence="5" type="ORF">A7E75_11320</name>
</gene>
<dbReference type="KEGG" id="pace:A6070_05335"/>
<dbReference type="CDD" id="cd00254">
    <property type="entry name" value="LT-like"/>
    <property type="match status" value="1"/>
</dbReference>
<protein>
    <submittedName>
        <fullName evidence="5">Lytic transglycosylase</fullName>
    </submittedName>
</protein>
<evidence type="ECO:0000259" key="4">
    <source>
        <dbReference type="Pfam" id="PF13511"/>
    </source>
</evidence>
<feature type="domain" description="Transglycosylase SLT" evidence="3">
    <location>
        <begin position="73"/>
        <end position="173"/>
    </location>
</feature>
<dbReference type="EMBL" id="CP015518">
    <property type="protein sequence ID" value="APG25541.1"/>
    <property type="molecule type" value="Genomic_DNA"/>
</dbReference>
<proteinExistence type="inferred from homology"/>